<evidence type="ECO:0000313" key="3">
    <source>
        <dbReference type="EMBL" id="VAW04925.1"/>
    </source>
</evidence>
<reference evidence="3" key="1">
    <citation type="submission" date="2018-06" db="EMBL/GenBank/DDBJ databases">
        <authorList>
            <person name="Zhirakovskaya E."/>
        </authorList>
    </citation>
    <scope>NUCLEOTIDE SEQUENCE</scope>
</reference>
<dbReference type="GO" id="GO:0016861">
    <property type="term" value="F:intramolecular oxidoreductase activity, interconverting aldoses and ketoses"/>
    <property type="evidence" value="ECO:0007669"/>
    <property type="project" value="InterPro"/>
</dbReference>
<organism evidence="3">
    <name type="scientific">hydrothermal vent metagenome</name>
    <dbReference type="NCBI Taxonomy" id="652676"/>
    <lineage>
        <taxon>unclassified sequences</taxon>
        <taxon>metagenomes</taxon>
        <taxon>ecological metagenomes</taxon>
    </lineage>
</organism>
<protein>
    <recommendedName>
        <fullName evidence="4">L-fucose isomerase C-terminal domain-containing protein</fullName>
    </recommendedName>
</protein>
<dbReference type="EMBL" id="UOEK01000304">
    <property type="protein sequence ID" value="VAW04925.1"/>
    <property type="molecule type" value="Genomic_DNA"/>
</dbReference>
<sequence>MKQHVRQRLKVGYVGVAFTSYFAEEYNQYGRAIDGLRVLSEQMDFDLVSIAYPVTDVALAEKAANELRAGEVDYLMIQCASVASGELLPPLGAVAPRIGIWGTPDPDRDGPIKIHSLVAVNHYASIVRRYLGQDGPMFKWFFGHVDDDDFILPFVITVRALQAIKAMSTATVGWLGGNSPGFYNMEFDAEAVRERLGTRVVAHDFTEIVDRAHAVDESAARAVVADLTAAASEVLTSDTFMEQGARLYLALKGLAEDDGHAALAVQCWPKFQEIMGIAPCMAYSWLGSEDGFAVSCEGDVPGALSMLLLNELSDRPGSSTLLDMTALDVSTGSLLMWHCGVTPRHFANSDGIRWVDHTTLGRKSPQTFGVAGDHVFAAQDVTIAYVGSNASKLLVVRARIEERTVTGFDGTRGWFTAFELNGEPIELGDLVNTLITSGHEHHYAVAQGDLTDELLEIAAWLNMETINRIPRKNYLQRLEVVSLR</sequence>
<accession>A0A3B0SG64</accession>
<dbReference type="PANTHER" id="PTHR36120:SF1">
    <property type="entry name" value="L-FUCOSE ISOMERASE C-TERMINAL DOMAIN-CONTAINING PROTEIN"/>
    <property type="match status" value="1"/>
</dbReference>
<name>A0A3B0SG64_9ZZZZ</name>
<evidence type="ECO:0000256" key="2">
    <source>
        <dbReference type="ARBA" id="ARBA00023277"/>
    </source>
</evidence>
<dbReference type="SUPFAM" id="SSF53743">
    <property type="entry name" value="FucI/AraA N-terminal and middle domains"/>
    <property type="match status" value="1"/>
</dbReference>
<proteinExistence type="predicted"/>
<dbReference type="InterPro" id="IPR009015">
    <property type="entry name" value="Fucose_isomerase_N/cen_sf"/>
</dbReference>
<keyword evidence="2" id="KW-0119">Carbohydrate metabolism</keyword>
<dbReference type="PANTHER" id="PTHR36120">
    <property type="entry name" value="FUCOSE ISOMERASE"/>
    <property type="match status" value="1"/>
</dbReference>
<gene>
    <name evidence="3" type="ORF">MNBD_ACTINO02-2011</name>
</gene>
<keyword evidence="1" id="KW-0413">Isomerase</keyword>
<dbReference type="GO" id="GO:0005737">
    <property type="term" value="C:cytoplasm"/>
    <property type="evidence" value="ECO:0007669"/>
    <property type="project" value="InterPro"/>
</dbReference>
<dbReference type="GO" id="GO:0005996">
    <property type="term" value="P:monosaccharide metabolic process"/>
    <property type="evidence" value="ECO:0007669"/>
    <property type="project" value="InterPro"/>
</dbReference>
<evidence type="ECO:0008006" key="4">
    <source>
        <dbReference type="Google" id="ProtNLM"/>
    </source>
</evidence>
<evidence type="ECO:0000256" key="1">
    <source>
        <dbReference type="ARBA" id="ARBA00023235"/>
    </source>
</evidence>
<dbReference type="AlphaFoldDB" id="A0A3B0SG64"/>